<evidence type="ECO:0000313" key="3">
    <source>
        <dbReference type="Proteomes" id="UP000033140"/>
    </source>
</evidence>
<dbReference type="Proteomes" id="UP000033140">
    <property type="component" value="Unassembled WGS sequence"/>
</dbReference>
<feature type="compositionally biased region" description="Low complexity" evidence="1">
    <location>
        <begin position="139"/>
        <end position="148"/>
    </location>
</feature>
<dbReference type="InterPro" id="IPR014848">
    <property type="entry name" value="Rgp1"/>
</dbReference>
<feature type="region of interest" description="Disordered" evidence="1">
    <location>
        <begin position="1"/>
        <end position="219"/>
    </location>
</feature>
<reference evidence="2 3" key="2">
    <citation type="journal article" date="2014" name="J. Gen. Appl. Microbiol.">
        <title>The early diverging ascomycetous budding yeast Saitoella complicata has three histone deacetylases belonging to the Clr6, Hos2, and Rpd3 lineages.</title>
        <authorList>
            <person name="Nishida H."/>
            <person name="Matsumoto T."/>
            <person name="Kondo S."/>
            <person name="Hamamoto M."/>
            <person name="Yoshikawa H."/>
        </authorList>
    </citation>
    <scope>NUCLEOTIDE SEQUENCE [LARGE SCALE GENOMIC DNA]</scope>
    <source>
        <strain evidence="2 3">NRRL Y-17804</strain>
    </source>
</reference>
<organism evidence="2 3">
    <name type="scientific">Saitoella complicata (strain BCRC 22490 / CBS 7301 / JCM 7358 / NBRC 10748 / NRRL Y-17804)</name>
    <dbReference type="NCBI Taxonomy" id="698492"/>
    <lineage>
        <taxon>Eukaryota</taxon>
        <taxon>Fungi</taxon>
        <taxon>Dikarya</taxon>
        <taxon>Ascomycota</taxon>
        <taxon>Taphrinomycotina</taxon>
        <taxon>Taphrinomycotina incertae sedis</taxon>
        <taxon>Saitoella</taxon>
    </lineage>
</organism>
<feature type="compositionally biased region" description="Polar residues" evidence="1">
    <location>
        <begin position="69"/>
        <end position="80"/>
    </location>
</feature>
<protein>
    <recommendedName>
        <fullName evidence="4">Rgp1-domain-containing protein</fullName>
    </recommendedName>
</protein>
<feature type="compositionally biased region" description="Polar residues" evidence="1">
    <location>
        <begin position="106"/>
        <end position="115"/>
    </location>
</feature>
<accession>A0A0E9NEZ4</accession>
<feature type="region of interest" description="Disordered" evidence="1">
    <location>
        <begin position="544"/>
        <end position="568"/>
    </location>
</feature>
<name>A0A0E9NEZ4_SAICN</name>
<evidence type="ECO:0008006" key="4">
    <source>
        <dbReference type="Google" id="ProtNLM"/>
    </source>
</evidence>
<evidence type="ECO:0000313" key="2">
    <source>
        <dbReference type="EMBL" id="GAO47970.1"/>
    </source>
</evidence>
<feature type="compositionally biased region" description="Basic and acidic residues" evidence="1">
    <location>
        <begin position="150"/>
        <end position="160"/>
    </location>
</feature>
<gene>
    <name evidence="2" type="ORF">G7K_2162-t1</name>
</gene>
<dbReference type="AlphaFoldDB" id="A0A0E9NEZ4"/>
<evidence type="ECO:0000256" key="1">
    <source>
        <dbReference type="SAM" id="MobiDB-lite"/>
    </source>
</evidence>
<proteinExistence type="predicted"/>
<dbReference type="STRING" id="698492.A0A0E9NEZ4"/>
<dbReference type="Pfam" id="PF08737">
    <property type="entry name" value="Rgp1"/>
    <property type="match status" value="1"/>
</dbReference>
<dbReference type="PANTHER" id="PTHR12507">
    <property type="entry name" value="REDUCED GROWTH PHENOTYPE 1 RGP1, YEAST -RELATED"/>
    <property type="match status" value="1"/>
</dbReference>
<feature type="compositionally biased region" description="Basic and acidic residues" evidence="1">
    <location>
        <begin position="123"/>
        <end position="134"/>
    </location>
</feature>
<comment type="caution">
    <text evidence="2">The sequence shown here is derived from an EMBL/GenBank/DDBJ whole genome shotgun (WGS) entry which is preliminary data.</text>
</comment>
<feature type="compositionally biased region" description="Polar residues" evidence="1">
    <location>
        <begin position="286"/>
        <end position="296"/>
    </location>
</feature>
<reference evidence="2 3" key="1">
    <citation type="journal article" date="2011" name="J. Gen. Appl. Microbiol.">
        <title>Draft genome sequencing of the enigmatic yeast Saitoella complicata.</title>
        <authorList>
            <person name="Nishida H."/>
            <person name="Hamamoto M."/>
            <person name="Sugiyama J."/>
        </authorList>
    </citation>
    <scope>NUCLEOTIDE SEQUENCE [LARGE SCALE GENOMIC DNA]</scope>
    <source>
        <strain evidence="2 3">NRRL Y-17804</strain>
    </source>
</reference>
<feature type="compositionally biased region" description="Low complexity" evidence="1">
    <location>
        <begin position="495"/>
        <end position="505"/>
    </location>
</feature>
<reference evidence="2 3" key="3">
    <citation type="journal article" date="2015" name="Genome Announc.">
        <title>Draft Genome Sequence of the Archiascomycetous Yeast Saitoella complicata.</title>
        <authorList>
            <person name="Yamauchi K."/>
            <person name="Kondo S."/>
            <person name="Hamamoto M."/>
            <person name="Takahashi Y."/>
            <person name="Ogura Y."/>
            <person name="Hayashi T."/>
            <person name="Nishida H."/>
        </authorList>
    </citation>
    <scope>NUCLEOTIDE SEQUENCE [LARGE SCALE GENOMIC DNA]</scope>
    <source>
        <strain evidence="2 3">NRRL Y-17804</strain>
    </source>
</reference>
<feature type="region of interest" description="Disordered" evidence="1">
    <location>
        <begin position="268"/>
        <end position="301"/>
    </location>
</feature>
<feature type="region of interest" description="Disordered" evidence="1">
    <location>
        <begin position="584"/>
        <end position="603"/>
    </location>
</feature>
<sequence length="826" mass="89816">MGPPSPPFARQKLPVRAKDDQSHSSSRRKLSTHGRSLSIMSIGQILEKAIGSPRRPPPLDVGRGHNRAVSLSSVPQQTRRVSGVHVKIPQTPQPDKNTFEGWGAPPTTTLDNTQPRRPPIYGRSDRGDSYDAHARPPTGSRRSSGRSMSMRREGEDDLSTKKFVFPPPPASKEITMPAIAVTPSPPPVPILTEEPEAEGEAGPEAPASSSVSTELGFQRPTPIVRSRTFTEQTDFSIASEYQDSEISSMPPSVRPSIDLYSMANSSNNNSVYSSSPTGVGHRRPSFLQQHSRNSSLAVPPRQEIQDVEVEETLLMGYAQLHGSFIVDESLVQASSFTDIKKRSIIGTSSGGGVIGIKKSTSSWGLRALSGFLGGGGQSTVKEMTQEASARDVPVLATPQSILFVDLRLGPGESRTYSYTFQLPRELPPTHKGKALKITYNLVIGVQKPGTQGVGRVEVPFRVFANVNEFGKCPVYDMLSPFVLLRDTAVTACVGSSNGHGSGESSPVKRESYQAPTARDGVTKQKKESTYDDFKSYVADLLDQSEDSTANSGRSTPRRPRLIGARSGSSLSINTAMQMQGMGSYHGQHERIPRPLKSPSQSRRQSFIRRISCREAIEEAIRGGGIADISNTSTYDLARNGVRVGHLTLARPAYKLGETITASLDFRQARIKCHHIRVTLESCEIVDPVMSAKSRESVMRATRKVWGEFNESVTAAERVGFGMVVPLGGTPGFSTSGVSQQWSLRLEFVTPSPLDDPEIPVEKPTYPELLEPVHSDDRGTVMLPPEQVHCNTFDCSIPLIILPTNHDTGLSMIERDRPGMVGDGYAI</sequence>
<dbReference type="EMBL" id="BACD03000012">
    <property type="protein sequence ID" value="GAO47970.1"/>
    <property type="molecule type" value="Genomic_DNA"/>
</dbReference>
<keyword evidence="3" id="KW-1185">Reference proteome</keyword>
<feature type="region of interest" description="Disordered" evidence="1">
    <location>
        <begin position="495"/>
        <end position="528"/>
    </location>
</feature>